<dbReference type="InterPro" id="IPR000473">
    <property type="entry name" value="Ribosomal_bL36"/>
</dbReference>
<feature type="region of interest" description="Disordered" evidence="7">
    <location>
        <begin position="1"/>
        <end position="51"/>
    </location>
</feature>
<comment type="similarity">
    <text evidence="1 5 6">Belongs to the bacterial ribosomal protein bL36 family.</text>
</comment>
<keyword evidence="2 5" id="KW-0689">Ribosomal protein</keyword>
<accession>A0A8J3A7Y7</accession>
<dbReference type="PANTHER" id="PTHR42888">
    <property type="entry name" value="50S RIBOSOMAL PROTEIN L36, CHLOROPLASTIC"/>
    <property type="match status" value="1"/>
</dbReference>
<dbReference type="PANTHER" id="PTHR42888:SF1">
    <property type="entry name" value="LARGE RIBOSOMAL SUBUNIT PROTEIN BL36C"/>
    <property type="match status" value="1"/>
</dbReference>
<sequence>MRRHRNDEPSIRPGWEAAPVRGRQAPRRRRPDGSSDQPKETNVKVHPSVKKQCDKCKIIRRRGSVRVICENPRHKQRQG</sequence>
<protein>
    <recommendedName>
        <fullName evidence="4 5">Large ribosomal subunit protein bL36</fullName>
    </recommendedName>
</protein>
<feature type="compositionally biased region" description="Basic and acidic residues" evidence="7">
    <location>
        <begin position="31"/>
        <end position="43"/>
    </location>
</feature>
<evidence type="ECO:0000256" key="5">
    <source>
        <dbReference type="HAMAP-Rule" id="MF_00251"/>
    </source>
</evidence>
<dbReference type="AlphaFoldDB" id="A0A8J3A7Y7"/>
<dbReference type="Pfam" id="PF00444">
    <property type="entry name" value="Ribosomal_L36"/>
    <property type="match status" value="1"/>
</dbReference>
<reference evidence="8" key="1">
    <citation type="journal article" date="2014" name="Int. J. Syst. Evol. Microbiol.">
        <title>Complete genome sequence of Corynebacterium casei LMG S-19264T (=DSM 44701T), isolated from a smear-ripened cheese.</title>
        <authorList>
            <consortium name="US DOE Joint Genome Institute (JGI-PGF)"/>
            <person name="Walter F."/>
            <person name="Albersmeier A."/>
            <person name="Kalinowski J."/>
            <person name="Ruckert C."/>
        </authorList>
    </citation>
    <scope>NUCLEOTIDE SEQUENCE</scope>
    <source>
        <strain evidence="8">CGMCC 1.14988</strain>
    </source>
</reference>
<dbReference type="HAMAP" id="MF_00251">
    <property type="entry name" value="Ribosomal_bL36"/>
    <property type="match status" value="1"/>
</dbReference>
<organism evidence="8 9">
    <name type="scientific">Egicoccus halophilus</name>
    <dbReference type="NCBI Taxonomy" id="1670830"/>
    <lineage>
        <taxon>Bacteria</taxon>
        <taxon>Bacillati</taxon>
        <taxon>Actinomycetota</taxon>
        <taxon>Nitriliruptoria</taxon>
        <taxon>Egicoccales</taxon>
        <taxon>Egicoccaceae</taxon>
        <taxon>Egicoccus</taxon>
    </lineage>
</organism>
<dbReference type="Proteomes" id="UP000650511">
    <property type="component" value="Unassembled WGS sequence"/>
</dbReference>
<dbReference type="PROSITE" id="PS00828">
    <property type="entry name" value="RIBOSOMAL_L36"/>
    <property type="match status" value="1"/>
</dbReference>
<keyword evidence="9" id="KW-1185">Reference proteome</keyword>
<dbReference type="GO" id="GO:0006412">
    <property type="term" value="P:translation"/>
    <property type="evidence" value="ECO:0007669"/>
    <property type="project" value="UniProtKB-UniRule"/>
</dbReference>
<dbReference type="SUPFAM" id="SSF57840">
    <property type="entry name" value="Ribosomal protein L36"/>
    <property type="match status" value="1"/>
</dbReference>
<dbReference type="GO" id="GO:1990904">
    <property type="term" value="C:ribonucleoprotein complex"/>
    <property type="evidence" value="ECO:0007669"/>
    <property type="project" value="UniProtKB-KW"/>
</dbReference>
<evidence type="ECO:0000256" key="2">
    <source>
        <dbReference type="ARBA" id="ARBA00022980"/>
    </source>
</evidence>
<name>A0A8J3A7Y7_9ACTN</name>
<dbReference type="InterPro" id="IPR035977">
    <property type="entry name" value="Ribosomal_bL36_sp"/>
</dbReference>
<evidence type="ECO:0000313" key="8">
    <source>
        <dbReference type="EMBL" id="GGI05872.1"/>
    </source>
</evidence>
<proteinExistence type="inferred from homology"/>
<dbReference type="GO" id="GO:0005840">
    <property type="term" value="C:ribosome"/>
    <property type="evidence" value="ECO:0007669"/>
    <property type="project" value="UniProtKB-KW"/>
</dbReference>
<evidence type="ECO:0000256" key="4">
    <source>
        <dbReference type="ARBA" id="ARBA00035186"/>
    </source>
</evidence>
<evidence type="ECO:0000256" key="6">
    <source>
        <dbReference type="RuleBase" id="RU000571"/>
    </source>
</evidence>
<feature type="compositionally biased region" description="Basic and acidic residues" evidence="7">
    <location>
        <begin position="1"/>
        <end position="10"/>
    </location>
</feature>
<evidence type="ECO:0000256" key="3">
    <source>
        <dbReference type="ARBA" id="ARBA00023274"/>
    </source>
</evidence>
<dbReference type="EMBL" id="BMHA01000005">
    <property type="protein sequence ID" value="GGI05872.1"/>
    <property type="molecule type" value="Genomic_DNA"/>
</dbReference>
<dbReference type="GO" id="GO:0005737">
    <property type="term" value="C:cytoplasm"/>
    <property type="evidence" value="ECO:0007669"/>
    <property type="project" value="UniProtKB-ARBA"/>
</dbReference>
<gene>
    <name evidence="5" type="primary">rpmJ</name>
    <name evidence="8" type="ORF">GCM10011354_16260</name>
</gene>
<comment type="caution">
    <text evidence="8">The sequence shown here is derived from an EMBL/GenBank/DDBJ whole genome shotgun (WGS) entry which is preliminary data.</text>
</comment>
<evidence type="ECO:0000256" key="1">
    <source>
        <dbReference type="ARBA" id="ARBA00007645"/>
    </source>
</evidence>
<dbReference type="GO" id="GO:0003735">
    <property type="term" value="F:structural constituent of ribosome"/>
    <property type="evidence" value="ECO:0007669"/>
    <property type="project" value="InterPro"/>
</dbReference>
<dbReference type="NCBIfam" id="TIGR01022">
    <property type="entry name" value="rpmJ_bact"/>
    <property type="match status" value="1"/>
</dbReference>
<evidence type="ECO:0000313" key="9">
    <source>
        <dbReference type="Proteomes" id="UP000650511"/>
    </source>
</evidence>
<reference evidence="8" key="2">
    <citation type="submission" date="2020-09" db="EMBL/GenBank/DDBJ databases">
        <authorList>
            <person name="Sun Q."/>
            <person name="Zhou Y."/>
        </authorList>
    </citation>
    <scope>NUCLEOTIDE SEQUENCE</scope>
    <source>
        <strain evidence="8">CGMCC 1.14988</strain>
    </source>
</reference>
<keyword evidence="3 5" id="KW-0687">Ribonucleoprotein</keyword>
<evidence type="ECO:0000256" key="7">
    <source>
        <dbReference type="SAM" id="MobiDB-lite"/>
    </source>
</evidence>